<dbReference type="InterPro" id="IPR001709">
    <property type="entry name" value="Flavoprot_Pyr_Nucl_cyt_Rdtase"/>
</dbReference>
<comment type="cofactor">
    <cofactor evidence="11 12">
        <name>FMN</name>
        <dbReference type="ChEBI" id="CHEBI:58210"/>
    </cofactor>
    <text evidence="11 12">Binds 1 FMN per subunit.</text>
</comment>
<dbReference type="InterPro" id="IPR023173">
    <property type="entry name" value="NADPH_Cyt_P450_Rdtase_alpha"/>
</dbReference>
<dbReference type="EC" id="1.8.1.2" evidence="11"/>
<feature type="binding site" evidence="12">
    <location>
        <begin position="407"/>
        <end position="409"/>
    </location>
    <ligand>
        <name>FAD</name>
        <dbReference type="ChEBI" id="CHEBI:57692"/>
    </ligand>
</feature>
<dbReference type="Pfam" id="PF00258">
    <property type="entry name" value="Flavodoxin_1"/>
    <property type="match status" value="1"/>
</dbReference>
<dbReference type="InterPro" id="IPR001433">
    <property type="entry name" value="OxRdtase_FAD/NAD-bd"/>
</dbReference>
<keyword evidence="2 11" id="KW-0028">Amino-acid biosynthesis</keyword>
<dbReference type="PANTHER" id="PTHR19384">
    <property type="entry name" value="NITRIC OXIDE SYNTHASE-RELATED"/>
    <property type="match status" value="1"/>
</dbReference>
<comment type="cofactor">
    <cofactor evidence="11 12">
        <name>FAD</name>
        <dbReference type="ChEBI" id="CHEBI:57692"/>
    </cofactor>
    <text evidence="11 12">Binds 1 FAD per subunit.</text>
</comment>
<evidence type="ECO:0000256" key="9">
    <source>
        <dbReference type="ARBA" id="ARBA00023192"/>
    </source>
</evidence>
<dbReference type="PRINTS" id="PR00371">
    <property type="entry name" value="FPNCR"/>
</dbReference>
<dbReference type="EMBL" id="VIKS01000010">
    <property type="protein sequence ID" value="TQV86493.1"/>
    <property type="molecule type" value="Genomic_DNA"/>
</dbReference>
<dbReference type="GO" id="GO:0005829">
    <property type="term" value="C:cytosol"/>
    <property type="evidence" value="ECO:0007669"/>
    <property type="project" value="TreeGrafter"/>
</dbReference>
<feature type="binding site" evidence="12">
    <location>
        <begin position="389"/>
        <end position="392"/>
    </location>
    <ligand>
        <name>FAD</name>
        <dbReference type="ChEBI" id="CHEBI:57692"/>
    </ligand>
</feature>
<comment type="subunit">
    <text evidence="11">Alpha(8)-beta(8). The alpha component is a flavoprotein, the beta component is a hemoprotein.</text>
</comment>
<dbReference type="CDD" id="cd06199">
    <property type="entry name" value="SiR"/>
    <property type="match status" value="1"/>
</dbReference>
<feature type="binding site" evidence="12">
    <location>
        <begin position="160"/>
        <end position="169"/>
    </location>
    <ligand>
        <name>FMN</name>
        <dbReference type="ChEBI" id="CHEBI:58210"/>
    </ligand>
</feature>
<keyword evidence="3 11" id="KW-0285">Flavoprotein</keyword>
<evidence type="ECO:0000256" key="1">
    <source>
        <dbReference type="ARBA" id="ARBA00022448"/>
    </source>
</evidence>
<dbReference type="InterPro" id="IPR029039">
    <property type="entry name" value="Flavoprotein-like_sf"/>
</dbReference>
<dbReference type="InterPro" id="IPR010199">
    <property type="entry name" value="CysJ"/>
</dbReference>
<dbReference type="Pfam" id="PF00667">
    <property type="entry name" value="FAD_binding_1"/>
    <property type="match status" value="1"/>
</dbReference>
<feature type="binding site" evidence="12">
    <location>
        <begin position="527"/>
        <end position="531"/>
    </location>
    <ligand>
        <name>NADP(+)</name>
        <dbReference type="ChEBI" id="CHEBI:58349"/>
    </ligand>
</feature>
<dbReference type="InterPro" id="IPR039261">
    <property type="entry name" value="FNR_nucleotide-bd"/>
</dbReference>
<feature type="binding site" evidence="12">
    <location>
        <begin position="422"/>
        <end position="425"/>
    </location>
    <ligand>
        <name>FAD</name>
        <dbReference type="ChEBI" id="CHEBI:57692"/>
    </ligand>
</feature>
<comment type="catalytic activity">
    <reaction evidence="10 11">
        <text>hydrogen sulfide + 3 NADP(+) + 3 H2O = sulfite + 3 NADPH + 4 H(+)</text>
        <dbReference type="Rhea" id="RHEA:13801"/>
        <dbReference type="ChEBI" id="CHEBI:15377"/>
        <dbReference type="ChEBI" id="CHEBI:15378"/>
        <dbReference type="ChEBI" id="CHEBI:17359"/>
        <dbReference type="ChEBI" id="CHEBI:29919"/>
        <dbReference type="ChEBI" id="CHEBI:57783"/>
        <dbReference type="ChEBI" id="CHEBI:58349"/>
        <dbReference type="EC" id="1.8.1.2"/>
    </reaction>
</comment>
<dbReference type="Pfam" id="PF00175">
    <property type="entry name" value="NAD_binding_1"/>
    <property type="match status" value="1"/>
</dbReference>
<dbReference type="Gene3D" id="3.40.50.360">
    <property type="match status" value="1"/>
</dbReference>
<comment type="function">
    <text evidence="11">Component of the sulfite reductase complex that catalyzes the 6-electron reduction of sulfite to sulfide. This is one of several activities required for the biosynthesis of L-cysteine from sulfate. The flavoprotein component catalyzes the electron flow from NADPH -&gt; FAD -&gt; FMN to the hemoprotein component.</text>
</comment>
<feature type="binding site" evidence="12">
    <location>
        <begin position="521"/>
        <end position="522"/>
    </location>
    <ligand>
        <name>NADP(+)</name>
        <dbReference type="ChEBI" id="CHEBI:58349"/>
    </ligand>
</feature>
<dbReference type="PIRSF" id="PIRSF000207">
    <property type="entry name" value="SiR-FP_CysJ"/>
    <property type="match status" value="1"/>
</dbReference>
<keyword evidence="8 11" id="KW-0560">Oxidoreductase</keyword>
<keyword evidence="5 11" id="KW-0274">FAD</keyword>
<evidence type="ECO:0000256" key="7">
    <source>
        <dbReference type="ARBA" id="ARBA00022982"/>
    </source>
</evidence>
<evidence type="ECO:0000313" key="15">
    <source>
        <dbReference type="EMBL" id="TQV86493.1"/>
    </source>
</evidence>
<dbReference type="GO" id="GO:0010181">
    <property type="term" value="F:FMN binding"/>
    <property type="evidence" value="ECO:0007669"/>
    <property type="project" value="InterPro"/>
</dbReference>
<dbReference type="InterPro" id="IPR017938">
    <property type="entry name" value="Riboflavin_synthase-like_b-brl"/>
</dbReference>
<comment type="pathway">
    <text evidence="11">Sulfur metabolism; hydrogen sulfide biosynthesis; hydrogen sulfide from sulfite (NADPH route): step 1/1.</text>
</comment>
<dbReference type="PROSITE" id="PS51384">
    <property type="entry name" value="FAD_FR"/>
    <property type="match status" value="1"/>
</dbReference>
<keyword evidence="7 11" id="KW-0249">Electron transport</keyword>
<evidence type="ECO:0000259" key="14">
    <source>
        <dbReference type="PROSITE" id="PS51384"/>
    </source>
</evidence>
<evidence type="ECO:0000256" key="3">
    <source>
        <dbReference type="ARBA" id="ARBA00022630"/>
    </source>
</evidence>
<dbReference type="GO" id="GO:0070814">
    <property type="term" value="P:hydrogen sulfide biosynthetic process"/>
    <property type="evidence" value="ECO:0007669"/>
    <property type="project" value="UniProtKB-UniPathway"/>
</dbReference>
<feature type="domain" description="FAD-binding FR-type" evidence="14">
    <location>
        <begin position="239"/>
        <end position="451"/>
    </location>
</feature>
<dbReference type="Proteomes" id="UP000315439">
    <property type="component" value="Unassembled WGS sequence"/>
</dbReference>
<dbReference type="FunFam" id="3.40.50.80:FF:000001">
    <property type="entry name" value="NADPH--cytochrome P450 reductase 1"/>
    <property type="match status" value="1"/>
</dbReference>
<dbReference type="AlphaFoldDB" id="A0A545UAN4"/>
<evidence type="ECO:0000256" key="11">
    <source>
        <dbReference type="PIRNR" id="PIRNR000207"/>
    </source>
</evidence>
<proteinExistence type="predicted"/>
<sequence length="602" mass="66931">MDIVNKKVDLPHNALPLNPDLLETVQKFDSKELYWLSGYCSGLADAKHTGVESSILPTAAAVSQAPVALKTVVLYASQSGNAQDLAELLHQNLGQKGIDAELASVADFKSNKLKEQQVILMIASTHGEGEPPDDAIDFHEYVLGKRAPKLEGVRHAVLSLGDSSYEFFCQTGKDFDQAFSKLGSQSLVERVDCDLDYDAPAAEWIAKVVDEVALLSDFAPTADVQNITTANPACEWTKANPFTATVLENQKITGRGSIKHINHLELSLEGSGINYLPGDSLGVWAKNNAEVVSEILTLTELTGDEQIALKEGTKTLVQALTENLEISLVNKEFVSQYAELTNSDALREIVAENYLNFIKNNQLVDVIRFSPKKLEAQQLVDLLKPIKPRMYSIASSLQAAPEEVHLTVGLQQSENDNGTRYGTASHFLIEALQEDDEVLVFVDENRHFKLPENDQPVIMIGPGTGIAPFRAFLQERQEISSSGENWLFFGNPNFNTDFLYQVELQNYLKDGLLTHLSVAFSRDQSEKVYVQHRLLENAESLWQWINEKQAYIYVCGDMSRMAKDVESALITIAKEQGGKSQEDAEVFIKALKKEKRYQRDVY</sequence>
<accession>A0A545UAN4</accession>
<evidence type="ECO:0000256" key="8">
    <source>
        <dbReference type="ARBA" id="ARBA00023002"/>
    </source>
</evidence>
<keyword evidence="16" id="KW-1185">Reference proteome</keyword>
<dbReference type="GO" id="GO:0019344">
    <property type="term" value="P:cysteine biosynthetic process"/>
    <property type="evidence" value="ECO:0007669"/>
    <property type="project" value="UniProtKB-KW"/>
</dbReference>
<dbReference type="SUPFAM" id="SSF52218">
    <property type="entry name" value="Flavoproteins"/>
    <property type="match status" value="1"/>
</dbReference>
<name>A0A545UAN4_9GAMM</name>
<evidence type="ECO:0000256" key="5">
    <source>
        <dbReference type="ARBA" id="ARBA00022827"/>
    </source>
</evidence>
<reference evidence="15 16" key="1">
    <citation type="submission" date="2019-07" db="EMBL/GenBank/DDBJ databases">
        <title>Draft genome for Aliikangiella sp. M105.</title>
        <authorList>
            <person name="Wang G."/>
        </authorList>
    </citation>
    <scope>NUCLEOTIDE SEQUENCE [LARGE SCALE GENOMIC DNA]</scope>
    <source>
        <strain evidence="15 16">M105</strain>
    </source>
</reference>
<dbReference type="PRINTS" id="PR00369">
    <property type="entry name" value="FLAVODOXIN"/>
</dbReference>
<evidence type="ECO:0000313" key="16">
    <source>
        <dbReference type="Proteomes" id="UP000315439"/>
    </source>
</evidence>
<feature type="binding site" evidence="12">
    <location>
        <position position="602"/>
    </location>
    <ligand>
        <name>FAD</name>
        <dbReference type="ChEBI" id="CHEBI:57692"/>
    </ligand>
</feature>
<dbReference type="InterPro" id="IPR017927">
    <property type="entry name" value="FAD-bd_FR_type"/>
</dbReference>
<dbReference type="Gene3D" id="1.20.990.10">
    <property type="entry name" value="NADPH-cytochrome p450 Reductase, Chain A, domain 3"/>
    <property type="match status" value="1"/>
</dbReference>
<dbReference type="InterPro" id="IPR003097">
    <property type="entry name" value="CysJ-like_FAD-binding"/>
</dbReference>
<keyword evidence="9 11" id="KW-0198">Cysteine biosynthesis</keyword>
<dbReference type="SUPFAM" id="SSF63380">
    <property type="entry name" value="Riboflavin synthase domain-like"/>
    <property type="match status" value="1"/>
</dbReference>
<evidence type="ECO:0000256" key="10">
    <source>
        <dbReference type="ARBA" id="ARBA00052219"/>
    </source>
</evidence>
<protein>
    <recommendedName>
        <fullName evidence="11">Sulfite reductase [NADPH] flavoprotein alpha-component</fullName>
        <shortName evidence="11">SiR-FP</shortName>
        <ecNumber evidence="11">1.8.1.2</ecNumber>
    </recommendedName>
</protein>
<dbReference type="Gene3D" id="3.40.50.80">
    <property type="entry name" value="Nucleotide-binding domain of ferredoxin-NADP reductase (FNR) module"/>
    <property type="match status" value="1"/>
</dbReference>
<dbReference type="OrthoDB" id="9816402at2"/>
<dbReference type="PANTHER" id="PTHR19384:SF128">
    <property type="entry name" value="NADPH OXIDOREDUCTASE A"/>
    <property type="match status" value="1"/>
</dbReference>
<evidence type="ECO:0000259" key="13">
    <source>
        <dbReference type="PROSITE" id="PS50902"/>
    </source>
</evidence>
<dbReference type="InterPro" id="IPR001094">
    <property type="entry name" value="Flavdoxin-like"/>
</dbReference>
<evidence type="ECO:0000256" key="4">
    <source>
        <dbReference type="ARBA" id="ARBA00022643"/>
    </source>
</evidence>
<organism evidence="15 16">
    <name type="scientific">Aliikangiella coralliicola</name>
    <dbReference type="NCBI Taxonomy" id="2592383"/>
    <lineage>
        <taxon>Bacteria</taxon>
        <taxon>Pseudomonadati</taxon>
        <taxon>Pseudomonadota</taxon>
        <taxon>Gammaproteobacteria</taxon>
        <taxon>Oceanospirillales</taxon>
        <taxon>Pleioneaceae</taxon>
        <taxon>Aliikangiella</taxon>
    </lineage>
</organism>
<keyword evidence="1 11" id="KW-0813">Transport</keyword>
<dbReference type="Gene3D" id="2.40.30.10">
    <property type="entry name" value="Translation factors"/>
    <property type="match status" value="1"/>
</dbReference>
<comment type="caution">
    <text evidence="15">The sequence shown here is derived from an EMBL/GenBank/DDBJ whole genome shotgun (WGS) entry which is preliminary data.</text>
</comment>
<feature type="binding site" evidence="12">
    <location>
        <position position="564"/>
    </location>
    <ligand>
        <name>NADP(+)</name>
        <dbReference type="ChEBI" id="CHEBI:58349"/>
    </ligand>
</feature>
<feature type="binding site" evidence="12">
    <location>
        <begin position="124"/>
        <end position="127"/>
    </location>
    <ligand>
        <name>FMN</name>
        <dbReference type="ChEBI" id="CHEBI:58210"/>
    </ligand>
</feature>
<keyword evidence="4 11" id="KW-0288">FMN</keyword>
<evidence type="ECO:0000256" key="6">
    <source>
        <dbReference type="ARBA" id="ARBA00022857"/>
    </source>
</evidence>
<gene>
    <name evidence="15" type="ORF">FLL46_16405</name>
</gene>
<keyword evidence="6 11" id="KW-0521">NADP</keyword>
<dbReference type="GO" id="GO:0050660">
    <property type="term" value="F:flavin adenine dinucleotide binding"/>
    <property type="evidence" value="ECO:0007669"/>
    <property type="project" value="InterPro"/>
</dbReference>
<feature type="domain" description="Flavodoxin-like" evidence="13">
    <location>
        <begin position="71"/>
        <end position="209"/>
    </location>
</feature>
<dbReference type="SUPFAM" id="SSF52343">
    <property type="entry name" value="Ferredoxin reductase-like, C-terminal NADP-linked domain"/>
    <property type="match status" value="1"/>
</dbReference>
<dbReference type="GO" id="GO:0004783">
    <property type="term" value="F:sulfite reductase (NADPH) activity"/>
    <property type="evidence" value="ECO:0007669"/>
    <property type="project" value="UniProtKB-EC"/>
</dbReference>
<dbReference type="InterPro" id="IPR008254">
    <property type="entry name" value="Flavodoxin/NO_synth"/>
</dbReference>
<evidence type="ECO:0000256" key="2">
    <source>
        <dbReference type="ARBA" id="ARBA00022605"/>
    </source>
</evidence>
<evidence type="ECO:0000256" key="12">
    <source>
        <dbReference type="PIRSR" id="PIRSR000207-1"/>
    </source>
</evidence>
<dbReference type="UniPathway" id="UPA00140">
    <property type="reaction ID" value="UER00207"/>
</dbReference>
<dbReference type="NCBIfam" id="TIGR01931">
    <property type="entry name" value="cysJ"/>
    <property type="match status" value="1"/>
</dbReference>
<dbReference type="PROSITE" id="PS50902">
    <property type="entry name" value="FLAVODOXIN_LIKE"/>
    <property type="match status" value="1"/>
</dbReference>